<evidence type="ECO:0000313" key="2">
    <source>
        <dbReference type="Proteomes" id="UP000004318"/>
    </source>
</evidence>
<accession>A3TXF5</accession>
<dbReference type="AlphaFoldDB" id="A3TXF5"/>
<gene>
    <name evidence="1" type="ORF">OB2597_02807</name>
</gene>
<dbReference type="EMBL" id="AAMO01000004">
    <property type="protein sequence ID" value="EAQ03515.1"/>
    <property type="molecule type" value="Genomic_DNA"/>
</dbReference>
<keyword evidence="2" id="KW-1185">Reference proteome</keyword>
<comment type="caution">
    <text evidence="1">The sequence shown here is derived from an EMBL/GenBank/DDBJ whole genome shotgun (WGS) entry which is preliminary data.</text>
</comment>
<dbReference type="HOGENOM" id="CLU_3064091_0_0_5"/>
<dbReference type="Proteomes" id="UP000004318">
    <property type="component" value="Unassembled WGS sequence"/>
</dbReference>
<protein>
    <submittedName>
        <fullName evidence="1">Uncharacterized protein</fullName>
    </submittedName>
</protein>
<name>A3TXF5_PSEBH</name>
<evidence type="ECO:0000313" key="1">
    <source>
        <dbReference type="EMBL" id="EAQ03515.1"/>
    </source>
</evidence>
<sequence length="53" mass="5987">MARDRAMEARRLIAEGEDPITKKQQAKPKTFREAALELIASKRPGWKNAKHAA</sequence>
<organism evidence="1 2">
    <name type="scientific">Pseudooceanicola batsensis (strain ATCC BAA-863 / DSM 15984 / KCTC 12145 / HTCC2597)</name>
    <name type="common">Oceanicola batsensis</name>
    <dbReference type="NCBI Taxonomy" id="252305"/>
    <lineage>
        <taxon>Bacteria</taxon>
        <taxon>Pseudomonadati</taxon>
        <taxon>Pseudomonadota</taxon>
        <taxon>Alphaproteobacteria</taxon>
        <taxon>Rhodobacterales</taxon>
        <taxon>Paracoccaceae</taxon>
        <taxon>Pseudooceanicola</taxon>
    </lineage>
</organism>
<reference evidence="1 2" key="1">
    <citation type="journal article" date="2010" name="J. Bacteriol.">
        <title>Genome sequences of Oceanicola granulosus HTCC2516(T) and Oceanicola batsensis HTCC2597(TDelta).</title>
        <authorList>
            <person name="Thrash J.C."/>
            <person name="Cho J.C."/>
            <person name="Vergin K.L."/>
            <person name="Giovannoni S.J."/>
        </authorList>
    </citation>
    <scope>NUCLEOTIDE SEQUENCE [LARGE SCALE GENOMIC DNA]</scope>
    <source>
        <strain evidence="2">ATCC BAA-863 / DSM 15984 / KCTC 12145 / HTCC2597</strain>
    </source>
</reference>
<dbReference type="STRING" id="252305.OB2597_02807"/>
<proteinExistence type="predicted"/>